<proteinExistence type="predicted"/>
<feature type="compositionally biased region" description="Basic and acidic residues" evidence="1">
    <location>
        <begin position="14"/>
        <end position="23"/>
    </location>
</feature>
<dbReference type="Proteomes" id="UP001558652">
    <property type="component" value="Unassembled WGS sequence"/>
</dbReference>
<feature type="compositionally biased region" description="Basic residues" evidence="1">
    <location>
        <begin position="1"/>
        <end position="10"/>
    </location>
</feature>
<gene>
    <name evidence="2" type="ORF">AAG570_002151</name>
</gene>
<evidence type="ECO:0000313" key="3">
    <source>
        <dbReference type="Proteomes" id="UP001558652"/>
    </source>
</evidence>
<comment type="caution">
    <text evidence="2">The sequence shown here is derived from an EMBL/GenBank/DDBJ whole genome shotgun (WGS) entry which is preliminary data.</text>
</comment>
<protein>
    <submittedName>
        <fullName evidence="2">Uncharacterized protein</fullName>
    </submittedName>
</protein>
<feature type="region of interest" description="Disordered" evidence="1">
    <location>
        <begin position="1"/>
        <end position="23"/>
    </location>
</feature>
<name>A0ABD0Y6N2_9HEMI</name>
<evidence type="ECO:0000256" key="1">
    <source>
        <dbReference type="SAM" id="MobiDB-lite"/>
    </source>
</evidence>
<organism evidence="2 3">
    <name type="scientific">Ranatra chinensis</name>
    <dbReference type="NCBI Taxonomy" id="642074"/>
    <lineage>
        <taxon>Eukaryota</taxon>
        <taxon>Metazoa</taxon>
        <taxon>Ecdysozoa</taxon>
        <taxon>Arthropoda</taxon>
        <taxon>Hexapoda</taxon>
        <taxon>Insecta</taxon>
        <taxon>Pterygota</taxon>
        <taxon>Neoptera</taxon>
        <taxon>Paraneoptera</taxon>
        <taxon>Hemiptera</taxon>
        <taxon>Heteroptera</taxon>
        <taxon>Panheteroptera</taxon>
        <taxon>Nepomorpha</taxon>
        <taxon>Nepidae</taxon>
        <taxon>Ranatrinae</taxon>
        <taxon>Ranatra</taxon>
    </lineage>
</organism>
<keyword evidence="3" id="KW-1185">Reference proteome</keyword>
<accession>A0ABD0Y6N2</accession>
<dbReference type="AlphaFoldDB" id="A0ABD0Y6N2"/>
<reference evidence="2 3" key="1">
    <citation type="submission" date="2024-07" db="EMBL/GenBank/DDBJ databases">
        <title>Chromosome-level genome assembly of the water stick insect Ranatra chinensis (Heteroptera: Nepidae).</title>
        <authorList>
            <person name="Liu X."/>
        </authorList>
    </citation>
    <scope>NUCLEOTIDE SEQUENCE [LARGE SCALE GENOMIC DNA]</scope>
    <source>
        <strain evidence="2">Cailab_2021Rc</strain>
        <tissue evidence="2">Muscle</tissue>
    </source>
</reference>
<sequence length="175" mass="19958">MVAISRKRSGPRNSEQETTDHDQPLFQLPAEVGIRTGDKKWIFFTKLEITPLTVTENPVDYRSRQIRCGGPENAGSSWFAVQLVSLVGELETSSFSAAGRAQPVKDRMWRETREYPGTAHTEEGEIELNKRRRPTWRKYREMKLRMVRETVTSFYTVRGRDNGGSTGPSAKGSHR</sequence>
<evidence type="ECO:0000313" key="2">
    <source>
        <dbReference type="EMBL" id="KAL1123063.1"/>
    </source>
</evidence>
<dbReference type="EMBL" id="JBFDAA010000012">
    <property type="protein sequence ID" value="KAL1123063.1"/>
    <property type="molecule type" value="Genomic_DNA"/>
</dbReference>